<evidence type="ECO:0000256" key="5">
    <source>
        <dbReference type="ARBA" id="ARBA00022676"/>
    </source>
</evidence>
<gene>
    <name evidence="12" type="primary">malQ</name>
    <name evidence="12" type="ORF">ACFFIT_01355</name>
</gene>
<keyword evidence="5 10" id="KW-0328">Glycosyltransferase</keyword>
<organism evidence="12 13">
    <name type="scientific">Thorsellia kenyensis</name>
    <dbReference type="NCBI Taxonomy" id="1549888"/>
    <lineage>
        <taxon>Bacteria</taxon>
        <taxon>Pseudomonadati</taxon>
        <taxon>Pseudomonadota</taxon>
        <taxon>Gammaproteobacteria</taxon>
        <taxon>Enterobacterales</taxon>
        <taxon>Thorselliaceae</taxon>
        <taxon>Thorsellia</taxon>
    </lineage>
</organism>
<proteinExistence type="inferred from homology"/>
<protein>
    <recommendedName>
        <fullName evidence="4 10">4-alpha-glucanotransferase</fullName>
        <ecNumber evidence="3 10">2.4.1.25</ecNumber>
    </recommendedName>
    <alternativeName>
        <fullName evidence="8 10">Amylomaltase</fullName>
    </alternativeName>
    <alternativeName>
        <fullName evidence="9 10">Disproportionating enzyme</fullName>
    </alternativeName>
</protein>
<sequence>MQNLPLDDIKNNAMRAGIGLSYHNAFGQNQEINEFTLTKLLSALNTEAANSIQPLNYLEPVYIGYVGNHEQITVNIEGDFQWQIILENGEIFAHGQQNWKTLDIPCTLELGYHSLKIHSLDDNKTETASIIITPHRCFEQNELVSNKKLWGVCVQLYTLKSESYWGVGDFGCLKQLIHQIASKGGAYIGLNPLHSLFPANPESASPYAPSSRKWINVIYIDVDNVEDFKNNPQAQKWFNDSTIQSILAEARNAEYVNYTQVQYLKKEALKIAFEQFLTRAEDCPSKKSFQEFKKKGGQSLYQQAAFDALHEKLSANDIMQWGWPVWDKQYSDFHQPAVQAFCLGHTQSIDFYTWLQWLAFTQLDECYEVCKDLNMPIGLYRDLAVGVGEGGAEIWGDKALYCLDASVGAPPDILGPQGQNWGLPPMHPKVLYNRAYQPFIDLLRANMQSCGALRMDHVMGLLRLWWIPYGETADKGAYMHFNVDHFLAIIALESHRNQCMVIGEDLGTVPPEIVDKLHYKGVYSYKVVYFENNNNYFIDPEHYKQQAIATITTHDLPTLSGYWSKYDFDLGKEVGVYKNEDVLHQLSEDRNHKKQGLLDALHRKGCFDTHFTGNAMEADMSLSLNKAIHKFTALTNAALIGLQPEDWILTKTPVNIPGTSEEYPNWRRKLGCTIEEMFTNREVHEVIDVVNTIRPR</sequence>
<dbReference type="EMBL" id="JBHLXE010000014">
    <property type="protein sequence ID" value="MFC0178755.1"/>
    <property type="molecule type" value="Genomic_DNA"/>
</dbReference>
<dbReference type="Pfam" id="PF02446">
    <property type="entry name" value="Glyco_hydro_77"/>
    <property type="match status" value="1"/>
</dbReference>
<dbReference type="PANTHER" id="PTHR32438:SF5">
    <property type="entry name" value="4-ALPHA-GLUCANOTRANSFERASE DPE1, CHLOROPLASTIC_AMYLOPLASTIC"/>
    <property type="match status" value="1"/>
</dbReference>
<keyword evidence="6 10" id="KW-0808">Transferase</keyword>
<keyword evidence="7 10" id="KW-0119">Carbohydrate metabolism</keyword>
<evidence type="ECO:0000256" key="7">
    <source>
        <dbReference type="ARBA" id="ARBA00023277"/>
    </source>
</evidence>
<evidence type="ECO:0000256" key="1">
    <source>
        <dbReference type="ARBA" id="ARBA00000439"/>
    </source>
</evidence>
<dbReference type="EC" id="2.4.1.25" evidence="3 10"/>
<name>A0ABV6C739_9GAMM</name>
<evidence type="ECO:0000313" key="12">
    <source>
        <dbReference type="EMBL" id="MFC0178755.1"/>
    </source>
</evidence>
<evidence type="ECO:0000256" key="2">
    <source>
        <dbReference type="ARBA" id="ARBA00005684"/>
    </source>
</evidence>
<evidence type="ECO:0000256" key="6">
    <source>
        <dbReference type="ARBA" id="ARBA00022679"/>
    </source>
</evidence>
<evidence type="ECO:0000256" key="9">
    <source>
        <dbReference type="ARBA" id="ARBA00031501"/>
    </source>
</evidence>
<dbReference type="InterPro" id="IPR017853">
    <property type="entry name" value="GH"/>
</dbReference>
<comment type="catalytic activity">
    <reaction evidence="1 10">
        <text>Transfers a segment of a (1-&gt;4)-alpha-D-glucan to a new position in an acceptor, which may be glucose or a (1-&gt;4)-alpha-D-glucan.</text>
        <dbReference type="EC" id="2.4.1.25"/>
    </reaction>
</comment>
<dbReference type="InterPro" id="IPR003385">
    <property type="entry name" value="Glyco_hydro_77"/>
</dbReference>
<dbReference type="SUPFAM" id="SSF51445">
    <property type="entry name" value="(Trans)glycosidases"/>
    <property type="match status" value="1"/>
</dbReference>
<dbReference type="RefSeq" id="WP_385875689.1">
    <property type="nucleotide sequence ID" value="NZ_JBHLXE010000014.1"/>
</dbReference>
<dbReference type="NCBIfam" id="TIGR00217">
    <property type="entry name" value="malQ"/>
    <property type="match status" value="1"/>
</dbReference>
<evidence type="ECO:0000256" key="8">
    <source>
        <dbReference type="ARBA" id="ARBA00031423"/>
    </source>
</evidence>
<reference evidence="12 13" key="1">
    <citation type="submission" date="2024-09" db="EMBL/GenBank/DDBJ databases">
        <authorList>
            <person name="Sun Q."/>
            <person name="Mori K."/>
        </authorList>
    </citation>
    <scope>NUCLEOTIDE SEQUENCE [LARGE SCALE GENOMIC DNA]</scope>
    <source>
        <strain evidence="12 13">CCM 8545</strain>
    </source>
</reference>
<evidence type="ECO:0000259" key="11">
    <source>
        <dbReference type="Pfam" id="PF21226"/>
    </source>
</evidence>
<evidence type="ECO:0000256" key="4">
    <source>
        <dbReference type="ARBA" id="ARBA00020295"/>
    </source>
</evidence>
<feature type="domain" description="MalQ N-terminal beta-sandwich" evidence="11">
    <location>
        <begin position="58"/>
        <end position="134"/>
    </location>
</feature>
<dbReference type="NCBIfam" id="NF008274">
    <property type="entry name" value="PRK11052.1"/>
    <property type="match status" value="1"/>
</dbReference>
<comment type="similarity">
    <text evidence="2 10">Belongs to the disproportionating enzyme family.</text>
</comment>
<dbReference type="GO" id="GO:0004134">
    <property type="term" value="F:4-alpha-glucanotransferase activity"/>
    <property type="evidence" value="ECO:0007669"/>
    <property type="project" value="UniProtKB-EC"/>
</dbReference>
<keyword evidence="13" id="KW-1185">Reference proteome</keyword>
<dbReference type="Pfam" id="PF21226">
    <property type="entry name" value="MalQ_N"/>
    <property type="match status" value="1"/>
</dbReference>
<evidence type="ECO:0000313" key="13">
    <source>
        <dbReference type="Proteomes" id="UP001589758"/>
    </source>
</evidence>
<dbReference type="PANTHER" id="PTHR32438">
    <property type="entry name" value="4-ALPHA-GLUCANOTRANSFERASE DPE1, CHLOROPLASTIC/AMYLOPLASTIC"/>
    <property type="match status" value="1"/>
</dbReference>
<accession>A0ABV6C739</accession>
<dbReference type="InterPro" id="IPR048458">
    <property type="entry name" value="MalQ_N"/>
</dbReference>
<dbReference type="Proteomes" id="UP001589758">
    <property type="component" value="Unassembled WGS sequence"/>
</dbReference>
<comment type="caution">
    <text evidence="12">The sequence shown here is derived from an EMBL/GenBank/DDBJ whole genome shotgun (WGS) entry which is preliminary data.</text>
</comment>
<evidence type="ECO:0000256" key="10">
    <source>
        <dbReference type="RuleBase" id="RU361207"/>
    </source>
</evidence>
<evidence type="ECO:0000256" key="3">
    <source>
        <dbReference type="ARBA" id="ARBA00012560"/>
    </source>
</evidence>
<dbReference type="Gene3D" id="3.20.20.80">
    <property type="entry name" value="Glycosidases"/>
    <property type="match status" value="1"/>
</dbReference>